<gene>
    <name evidence="2" type="ORF">B5V02_01385</name>
</gene>
<dbReference type="AlphaFoldDB" id="A0A2W7CB91"/>
<proteinExistence type="predicted"/>
<dbReference type="RefSeq" id="WP_111542475.1">
    <property type="nucleotide sequence ID" value="NZ_MZXV01000010.1"/>
</dbReference>
<evidence type="ECO:0000313" key="3">
    <source>
        <dbReference type="Proteomes" id="UP000248616"/>
    </source>
</evidence>
<feature type="chain" id="PRO_5015900300" description="DUF1176 domain-containing protein" evidence="1">
    <location>
        <begin position="23"/>
        <end position="173"/>
    </location>
</feature>
<keyword evidence="1" id="KW-0732">Signal</keyword>
<protein>
    <recommendedName>
        <fullName evidence="4">DUF1176 domain-containing protein</fullName>
    </recommendedName>
</protein>
<dbReference type="Proteomes" id="UP000248616">
    <property type="component" value="Unassembled WGS sequence"/>
</dbReference>
<accession>A0A2W7CB91</accession>
<organism evidence="2 3">
    <name type="scientific">Mesorhizobium kowhaii</name>
    <dbReference type="NCBI Taxonomy" id="1300272"/>
    <lineage>
        <taxon>Bacteria</taxon>
        <taxon>Pseudomonadati</taxon>
        <taxon>Pseudomonadota</taxon>
        <taxon>Alphaproteobacteria</taxon>
        <taxon>Hyphomicrobiales</taxon>
        <taxon>Phyllobacteriaceae</taxon>
        <taxon>Mesorhizobium</taxon>
    </lineage>
</organism>
<evidence type="ECO:0000313" key="2">
    <source>
        <dbReference type="EMBL" id="PZV40234.1"/>
    </source>
</evidence>
<sequence length="173" mass="18569">MITRKLAFLFLGLLGPMQAASAKDCLLSHATYREPRSGAIMQFRPLDNEPAALTAEVFSLTVPHTDTHLPADITWTNGKNSFPLGTIRHPCTDDDREAGLQDGSGLCRIWDGQVYALTGGGAEQLNSREATPAPKGLLLPDFGAAFTEWADFANANPDGSAWDAFTLTGCSDE</sequence>
<dbReference type="OrthoDB" id="7852244at2"/>
<comment type="caution">
    <text evidence="2">The sequence shown here is derived from an EMBL/GenBank/DDBJ whole genome shotgun (WGS) entry which is preliminary data.</text>
</comment>
<evidence type="ECO:0008006" key="4">
    <source>
        <dbReference type="Google" id="ProtNLM"/>
    </source>
</evidence>
<dbReference type="EMBL" id="MZXV01000010">
    <property type="protein sequence ID" value="PZV40234.1"/>
    <property type="molecule type" value="Genomic_DNA"/>
</dbReference>
<reference evidence="3" key="1">
    <citation type="submission" date="2017-03" db="EMBL/GenBank/DDBJ databases">
        <authorList>
            <person name="Safronova V.I."/>
            <person name="Sazanova A.L."/>
            <person name="Chirak E.R."/>
        </authorList>
    </citation>
    <scope>NUCLEOTIDE SEQUENCE [LARGE SCALE GENOMIC DNA]</scope>
    <source>
        <strain evidence="3">Ach-343</strain>
    </source>
</reference>
<feature type="signal peptide" evidence="1">
    <location>
        <begin position="1"/>
        <end position="22"/>
    </location>
</feature>
<evidence type="ECO:0000256" key="1">
    <source>
        <dbReference type="SAM" id="SignalP"/>
    </source>
</evidence>
<keyword evidence="3" id="KW-1185">Reference proteome</keyword>
<name>A0A2W7CB91_9HYPH</name>